<dbReference type="AlphaFoldDB" id="A0A0F9A8X9"/>
<proteinExistence type="predicted"/>
<sequence>MVQYSRIKNFEYFKSEEDGQYYFNLLNKEDHPACKHDGVLIKSEGYKSKRGKNVGINSVVKNSKLRRRYVIKQAKDGRWYFILKAGNGKTIGSSPMKDSVEIVEKNIKLSMRYGY</sequence>
<protein>
    <recommendedName>
        <fullName evidence="1">DUF1508 domain-containing protein</fullName>
    </recommendedName>
</protein>
<organism evidence="2">
    <name type="scientific">marine sediment metagenome</name>
    <dbReference type="NCBI Taxonomy" id="412755"/>
    <lineage>
        <taxon>unclassified sequences</taxon>
        <taxon>metagenomes</taxon>
        <taxon>ecological metagenomes</taxon>
    </lineage>
</organism>
<gene>
    <name evidence="2" type="ORF">LCGC14_2878540</name>
</gene>
<evidence type="ECO:0000313" key="2">
    <source>
        <dbReference type="EMBL" id="KKK74959.1"/>
    </source>
</evidence>
<feature type="domain" description="DUF1508" evidence="1">
    <location>
        <begin position="74"/>
        <end position="96"/>
    </location>
</feature>
<evidence type="ECO:0000259" key="1">
    <source>
        <dbReference type="Pfam" id="PF07411"/>
    </source>
</evidence>
<name>A0A0F9A8X9_9ZZZZ</name>
<dbReference type="Gene3D" id="2.30.29.80">
    <property type="match status" value="1"/>
</dbReference>
<reference evidence="2" key="1">
    <citation type="journal article" date="2015" name="Nature">
        <title>Complex archaea that bridge the gap between prokaryotes and eukaryotes.</title>
        <authorList>
            <person name="Spang A."/>
            <person name="Saw J.H."/>
            <person name="Jorgensen S.L."/>
            <person name="Zaremba-Niedzwiedzka K."/>
            <person name="Martijn J."/>
            <person name="Lind A.E."/>
            <person name="van Eijk R."/>
            <person name="Schleper C."/>
            <person name="Guy L."/>
            <person name="Ettema T.J."/>
        </authorList>
    </citation>
    <scope>NUCLEOTIDE SEQUENCE</scope>
</reference>
<dbReference type="EMBL" id="LAZR01056078">
    <property type="protein sequence ID" value="KKK74959.1"/>
    <property type="molecule type" value="Genomic_DNA"/>
</dbReference>
<dbReference type="SUPFAM" id="SSF160113">
    <property type="entry name" value="YegP-like"/>
    <property type="match status" value="2"/>
</dbReference>
<dbReference type="PANTHER" id="PTHR40606:SF1">
    <property type="entry name" value="UPF0339 PROTEIN YEGP"/>
    <property type="match status" value="1"/>
</dbReference>
<feature type="domain" description="DUF1508" evidence="1">
    <location>
        <begin position="18"/>
        <end position="64"/>
    </location>
</feature>
<dbReference type="InterPro" id="IPR036913">
    <property type="entry name" value="YegP-like_sf"/>
</dbReference>
<dbReference type="PANTHER" id="PTHR40606">
    <property type="match status" value="1"/>
</dbReference>
<dbReference type="Pfam" id="PF07411">
    <property type="entry name" value="DUF1508"/>
    <property type="match status" value="2"/>
</dbReference>
<comment type="caution">
    <text evidence="2">The sequence shown here is derived from an EMBL/GenBank/DDBJ whole genome shotgun (WGS) entry which is preliminary data.</text>
</comment>
<dbReference type="InterPro" id="IPR051141">
    <property type="entry name" value="UPF0339_domain"/>
</dbReference>
<accession>A0A0F9A8X9</accession>
<dbReference type="InterPro" id="IPR010879">
    <property type="entry name" value="DUF1508"/>
</dbReference>